<evidence type="ECO:0000313" key="2">
    <source>
        <dbReference type="Proteomes" id="UP000245469"/>
    </source>
</evidence>
<name>A0A316A7P6_9ACTN</name>
<accession>A0A316A7P6</accession>
<protein>
    <submittedName>
        <fullName evidence="1">Uncharacterized protein</fullName>
    </submittedName>
</protein>
<dbReference type="AlphaFoldDB" id="A0A316A7P6"/>
<organism evidence="1 2">
    <name type="scientific">Quadrisphaera granulorum</name>
    <dbReference type="NCBI Taxonomy" id="317664"/>
    <lineage>
        <taxon>Bacteria</taxon>
        <taxon>Bacillati</taxon>
        <taxon>Actinomycetota</taxon>
        <taxon>Actinomycetes</taxon>
        <taxon>Kineosporiales</taxon>
        <taxon>Kineosporiaceae</taxon>
        <taxon>Quadrisphaera</taxon>
    </lineage>
</organism>
<sequence length="175" mass="18732">MDFVTVEALVKRAVFSLVHDGNPAGDEPADVPGSVGQRHLVQELACRVAPLLPQGWTLEYGDGRVEPDLVVRRTNTPGDDDSGGLLAIGVRTASPARRASVADEAWRTLAGFAARGHQHAVVVMLGLDLARGVQPTWQWAACGAAASDPRPVPIFTDVELRSLAVARLQRELQRS</sequence>
<dbReference type="EMBL" id="QGDQ01000015">
    <property type="protein sequence ID" value="PWJ53000.1"/>
    <property type="molecule type" value="Genomic_DNA"/>
</dbReference>
<proteinExistence type="predicted"/>
<evidence type="ECO:0000313" key="1">
    <source>
        <dbReference type="EMBL" id="PWJ53000.1"/>
    </source>
</evidence>
<dbReference type="Proteomes" id="UP000245469">
    <property type="component" value="Unassembled WGS sequence"/>
</dbReference>
<gene>
    <name evidence="1" type="ORF">BXY45_11517</name>
</gene>
<comment type="caution">
    <text evidence="1">The sequence shown here is derived from an EMBL/GenBank/DDBJ whole genome shotgun (WGS) entry which is preliminary data.</text>
</comment>
<keyword evidence="2" id="KW-1185">Reference proteome</keyword>
<dbReference type="RefSeq" id="WP_109774859.1">
    <property type="nucleotide sequence ID" value="NZ_QGDQ01000015.1"/>
</dbReference>
<reference evidence="1 2" key="1">
    <citation type="submission" date="2018-03" db="EMBL/GenBank/DDBJ databases">
        <title>Genomic Encyclopedia of Archaeal and Bacterial Type Strains, Phase II (KMG-II): from individual species to whole genera.</title>
        <authorList>
            <person name="Goeker M."/>
        </authorList>
    </citation>
    <scope>NUCLEOTIDE SEQUENCE [LARGE SCALE GENOMIC DNA]</scope>
    <source>
        <strain evidence="1 2">DSM 44889</strain>
    </source>
</reference>